<dbReference type="EMBL" id="LWUJ01000011">
    <property type="protein sequence ID" value="OAL10230.1"/>
    <property type="molecule type" value="Genomic_DNA"/>
</dbReference>
<proteinExistence type="predicted"/>
<evidence type="ECO:0000259" key="1">
    <source>
        <dbReference type="Pfam" id="PF01895"/>
    </source>
</evidence>
<organism evidence="2 3">
    <name type="scientific">Candidatus Mycoplasma haematobovis</name>
    <dbReference type="NCBI Taxonomy" id="432608"/>
    <lineage>
        <taxon>Bacteria</taxon>
        <taxon>Bacillati</taxon>
        <taxon>Mycoplasmatota</taxon>
        <taxon>Mollicutes</taxon>
        <taxon>Mycoplasmataceae</taxon>
        <taxon>Mycoplasma</taxon>
    </lineage>
</organism>
<dbReference type="GO" id="GO:0030643">
    <property type="term" value="P:intracellular phosphate ion homeostasis"/>
    <property type="evidence" value="ECO:0007669"/>
    <property type="project" value="InterPro"/>
</dbReference>
<accession>A0A1A9QEW4</accession>
<protein>
    <submittedName>
        <fullName evidence="2">PhoU family transcriptional regulator</fullName>
    </submittedName>
</protein>
<dbReference type="RefSeq" id="WP_187150079.1">
    <property type="nucleotide sequence ID" value="NZ_LWUJ01000011.1"/>
</dbReference>
<dbReference type="Proteomes" id="UP000077623">
    <property type="component" value="Unassembled WGS sequence"/>
</dbReference>
<dbReference type="STRING" id="432608.A6V39_02185"/>
<sequence>MAINAFLLEGVISDCFISFKAYFDLTYSLHKKVYDFYFQYQNKDLLQEIREIEFDVNSIQKRMAEEIVWNISQHTPQATDLRFFLAVLLSLKDLERFADYGFSIAQIINKQGKELSTVFKSFDIFSEMLKCIKEIWKEFIKCKGRINAIDLKQCSGIRNKFIEMQKHAFAKTSELVLVISEMNKDLPSFVHLVLVKLGRAMDHIFNVIENFCQAYFPDMENEDILNES</sequence>
<name>A0A1A9QEW4_9MOLU</name>
<evidence type="ECO:0000313" key="3">
    <source>
        <dbReference type="Proteomes" id="UP000077623"/>
    </source>
</evidence>
<keyword evidence="3" id="KW-1185">Reference proteome</keyword>
<dbReference type="GO" id="GO:0045936">
    <property type="term" value="P:negative regulation of phosphate metabolic process"/>
    <property type="evidence" value="ECO:0007669"/>
    <property type="project" value="InterPro"/>
</dbReference>
<dbReference type="InterPro" id="IPR038078">
    <property type="entry name" value="PhoU-like_sf"/>
</dbReference>
<dbReference type="PANTHER" id="PTHR42930">
    <property type="entry name" value="PHOSPHATE-SPECIFIC TRANSPORT SYSTEM ACCESSORY PROTEIN PHOU"/>
    <property type="match status" value="1"/>
</dbReference>
<dbReference type="SUPFAM" id="SSF109755">
    <property type="entry name" value="PhoU-like"/>
    <property type="match status" value="1"/>
</dbReference>
<reference evidence="3" key="1">
    <citation type="submission" date="2016-04" db="EMBL/GenBank/DDBJ databases">
        <authorList>
            <person name="Quiroz-Castaneda R.E."/>
            <person name="Martinez-Ocampo F."/>
        </authorList>
    </citation>
    <scope>NUCLEOTIDE SEQUENCE [LARGE SCALE GENOMIC DNA]</scope>
    <source>
        <strain evidence="3">INIFAP01</strain>
    </source>
</reference>
<comment type="caution">
    <text evidence="2">The sequence shown here is derived from an EMBL/GenBank/DDBJ whole genome shotgun (WGS) entry which is preliminary data.</text>
</comment>
<gene>
    <name evidence="2" type="ORF">A6V39_02185</name>
</gene>
<dbReference type="PANTHER" id="PTHR42930:SF3">
    <property type="entry name" value="PHOSPHATE-SPECIFIC TRANSPORT SYSTEM ACCESSORY PROTEIN PHOU"/>
    <property type="match status" value="1"/>
</dbReference>
<dbReference type="InterPro" id="IPR028366">
    <property type="entry name" value="PhoU"/>
</dbReference>
<feature type="domain" description="PhoU" evidence="1">
    <location>
        <begin position="23"/>
        <end position="108"/>
    </location>
</feature>
<dbReference type="AlphaFoldDB" id="A0A1A9QEW4"/>
<evidence type="ECO:0000313" key="2">
    <source>
        <dbReference type="EMBL" id="OAL10230.1"/>
    </source>
</evidence>
<dbReference type="Gene3D" id="1.20.58.220">
    <property type="entry name" value="Phosphate transport system protein phou homolog 2, domain 2"/>
    <property type="match status" value="1"/>
</dbReference>
<dbReference type="InterPro" id="IPR026022">
    <property type="entry name" value="PhoU_dom"/>
</dbReference>
<dbReference type="Pfam" id="PF01895">
    <property type="entry name" value="PhoU"/>
    <property type="match status" value="1"/>
</dbReference>